<reference evidence="2" key="1">
    <citation type="submission" date="2022-08" db="EMBL/GenBank/DDBJ databases">
        <authorList>
            <consortium name="DOE Joint Genome Institute"/>
            <person name="Min B."/>
            <person name="Riley R."/>
            <person name="Sierra-Patev S."/>
            <person name="Naranjo-Ortiz M."/>
            <person name="Looney B."/>
            <person name="Konkel Z."/>
            <person name="Slot J.C."/>
            <person name="Sakamoto Y."/>
            <person name="Steenwyk J.L."/>
            <person name="Rokas A."/>
            <person name="Carro J."/>
            <person name="Camarero S."/>
            <person name="Ferreira P."/>
            <person name="Molpeceres G."/>
            <person name="Ruiz-Duenas F.J."/>
            <person name="Serrano A."/>
            <person name="Henrissat B."/>
            <person name="Drula E."/>
            <person name="Hughes K.W."/>
            <person name="Mata J.L."/>
            <person name="Ishikawa N.K."/>
            <person name="Vargas-Isla R."/>
            <person name="Ushijima S."/>
            <person name="Smith C.A."/>
            <person name="Ahrendt S."/>
            <person name="Andreopoulos W."/>
            <person name="He G."/>
            <person name="Labutti K."/>
            <person name="Lipzen A."/>
            <person name="Ng V."/>
            <person name="Sandor L."/>
            <person name="Barry K."/>
            <person name="Martinez A.T."/>
            <person name="Xiao Y."/>
            <person name="Gibbons J.G."/>
            <person name="Terashima K."/>
            <person name="Hibbett D.S."/>
            <person name="Grigoriev I.V."/>
        </authorList>
    </citation>
    <scope>NUCLEOTIDE SEQUENCE</scope>
    <source>
        <strain evidence="2">Sp2 HRB7682 ss15</strain>
    </source>
</reference>
<feature type="region of interest" description="Disordered" evidence="1">
    <location>
        <begin position="499"/>
        <end position="533"/>
    </location>
</feature>
<comment type="caution">
    <text evidence="2">The sequence shown here is derived from an EMBL/GenBank/DDBJ whole genome shotgun (WGS) entry which is preliminary data.</text>
</comment>
<gene>
    <name evidence="2" type="ORF">C8J55DRAFT_485027</name>
</gene>
<dbReference type="EMBL" id="JANVFS010000003">
    <property type="protein sequence ID" value="KAJ4493629.1"/>
    <property type="molecule type" value="Genomic_DNA"/>
</dbReference>
<sequence>MSIIQDSEHSILASGSKSRRVGLRSTEKNISTEPDKVVPASEVALIPSSPTNSPANSSHSSILNSSDDDEMSTRVNESGHIELSTGKNGPRVKVGCVLSPEDLDDLYEDARRYAKARAKDDIENVRDTIAEAFSARVHRDWFRAEKAVHLALALEQVDPDSSVPPTFPFLDILRRKFCGHDWAQVHASRRDDLRMSVGGVGCFDEYLSQVEGCNNRLKGVGNYLTPPQLLTILARGVTPTLTAILSEQGIIIDEDTTHKSWVAACRDLEVRFKSRLSSADRQGRRGAFPYNASSATNNNNPAHKRNATSEPSSYPNKRPSSANGTTANGSNGVFYMKSFKSMPEALQKEQRELLGRISACPKCRTAWATCGSNLDNCAMATLSVPWKPLMPEMVDWAISAHKSTNRPILYNAILKQAATRTAVASVHGLPLDDISAYVDNTGVRAPVTAAIYGKLPVTHIARDTGVYGNFATPALFRSQSVVSSNLVAPVVGQHRLTTDDCDDEVDWSDGSGSPSPKPVKEMDDGHREPPVDG</sequence>
<dbReference type="AlphaFoldDB" id="A0A9W9B090"/>
<feature type="compositionally biased region" description="Basic and acidic residues" evidence="1">
    <location>
        <begin position="518"/>
        <end position="533"/>
    </location>
</feature>
<proteinExistence type="predicted"/>
<feature type="region of interest" description="Disordered" evidence="1">
    <location>
        <begin position="1"/>
        <end position="74"/>
    </location>
</feature>
<feature type="compositionally biased region" description="Polar residues" evidence="1">
    <location>
        <begin position="308"/>
        <end position="329"/>
    </location>
</feature>
<feature type="compositionally biased region" description="Low complexity" evidence="1">
    <location>
        <begin position="291"/>
        <end position="300"/>
    </location>
</feature>
<protein>
    <submittedName>
        <fullName evidence="2">Uncharacterized protein</fullName>
    </submittedName>
</protein>
<reference evidence="2" key="2">
    <citation type="journal article" date="2023" name="Proc. Natl. Acad. Sci. U.S.A.">
        <title>A global phylogenomic analysis of the shiitake genus Lentinula.</title>
        <authorList>
            <person name="Sierra-Patev S."/>
            <person name="Min B."/>
            <person name="Naranjo-Ortiz M."/>
            <person name="Looney B."/>
            <person name="Konkel Z."/>
            <person name="Slot J.C."/>
            <person name="Sakamoto Y."/>
            <person name="Steenwyk J.L."/>
            <person name="Rokas A."/>
            <person name="Carro J."/>
            <person name="Camarero S."/>
            <person name="Ferreira P."/>
            <person name="Molpeceres G."/>
            <person name="Ruiz-Duenas F.J."/>
            <person name="Serrano A."/>
            <person name="Henrissat B."/>
            <person name="Drula E."/>
            <person name="Hughes K.W."/>
            <person name="Mata J.L."/>
            <person name="Ishikawa N.K."/>
            <person name="Vargas-Isla R."/>
            <person name="Ushijima S."/>
            <person name="Smith C.A."/>
            <person name="Donoghue J."/>
            <person name="Ahrendt S."/>
            <person name="Andreopoulos W."/>
            <person name="He G."/>
            <person name="LaButti K."/>
            <person name="Lipzen A."/>
            <person name="Ng V."/>
            <person name="Riley R."/>
            <person name="Sandor L."/>
            <person name="Barry K."/>
            <person name="Martinez A.T."/>
            <person name="Xiao Y."/>
            <person name="Gibbons J.G."/>
            <person name="Terashima K."/>
            <person name="Grigoriev I.V."/>
            <person name="Hibbett D."/>
        </authorList>
    </citation>
    <scope>NUCLEOTIDE SEQUENCE</scope>
    <source>
        <strain evidence="2">Sp2 HRB7682 ss15</strain>
    </source>
</reference>
<evidence type="ECO:0000313" key="2">
    <source>
        <dbReference type="EMBL" id="KAJ4493629.1"/>
    </source>
</evidence>
<evidence type="ECO:0000256" key="1">
    <source>
        <dbReference type="SAM" id="MobiDB-lite"/>
    </source>
</evidence>
<feature type="region of interest" description="Disordered" evidence="1">
    <location>
        <begin position="283"/>
        <end position="329"/>
    </location>
</feature>
<evidence type="ECO:0000313" key="3">
    <source>
        <dbReference type="Proteomes" id="UP001150238"/>
    </source>
</evidence>
<organism evidence="2 3">
    <name type="scientific">Lentinula lateritia</name>
    <dbReference type="NCBI Taxonomy" id="40482"/>
    <lineage>
        <taxon>Eukaryota</taxon>
        <taxon>Fungi</taxon>
        <taxon>Dikarya</taxon>
        <taxon>Basidiomycota</taxon>
        <taxon>Agaricomycotina</taxon>
        <taxon>Agaricomycetes</taxon>
        <taxon>Agaricomycetidae</taxon>
        <taxon>Agaricales</taxon>
        <taxon>Marasmiineae</taxon>
        <taxon>Omphalotaceae</taxon>
        <taxon>Lentinula</taxon>
    </lineage>
</organism>
<accession>A0A9W9B090</accession>
<name>A0A9W9B090_9AGAR</name>
<feature type="compositionally biased region" description="Low complexity" evidence="1">
    <location>
        <begin position="47"/>
        <end position="65"/>
    </location>
</feature>
<dbReference type="Proteomes" id="UP001150238">
    <property type="component" value="Unassembled WGS sequence"/>
</dbReference>